<evidence type="ECO:0000256" key="5">
    <source>
        <dbReference type="SAM" id="Phobius"/>
    </source>
</evidence>
<feature type="transmembrane region" description="Helical" evidence="5">
    <location>
        <begin position="173"/>
        <end position="192"/>
    </location>
</feature>
<feature type="transmembrane region" description="Helical" evidence="5">
    <location>
        <begin position="21"/>
        <end position="42"/>
    </location>
</feature>
<feature type="transmembrane region" description="Helical" evidence="5">
    <location>
        <begin position="81"/>
        <end position="98"/>
    </location>
</feature>
<accession>A0ABP8PDV3</accession>
<dbReference type="Proteomes" id="UP001500503">
    <property type="component" value="Unassembled WGS sequence"/>
</dbReference>
<feature type="transmembrane region" description="Helical" evidence="5">
    <location>
        <begin position="284"/>
        <end position="301"/>
    </location>
</feature>
<dbReference type="EMBL" id="BAABHF010000009">
    <property type="protein sequence ID" value="GAA4484618.1"/>
    <property type="molecule type" value="Genomic_DNA"/>
</dbReference>
<feature type="domain" description="Major facilitator superfamily (MFS) profile" evidence="6">
    <location>
        <begin position="218"/>
        <end position="416"/>
    </location>
</feature>
<organism evidence="7 8">
    <name type="scientific">Actinoallomurus oryzae</name>
    <dbReference type="NCBI Taxonomy" id="502180"/>
    <lineage>
        <taxon>Bacteria</taxon>
        <taxon>Bacillati</taxon>
        <taxon>Actinomycetota</taxon>
        <taxon>Actinomycetes</taxon>
        <taxon>Streptosporangiales</taxon>
        <taxon>Thermomonosporaceae</taxon>
        <taxon>Actinoallomurus</taxon>
    </lineage>
</organism>
<dbReference type="PROSITE" id="PS50850">
    <property type="entry name" value="MFS"/>
    <property type="match status" value="1"/>
</dbReference>
<proteinExistence type="predicted"/>
<dbReference type="RefSeq" id="WP_345457533.1">
    <property type="nucleotide sequence ID" value="NZ_BAABHF010000009.1"/>
</dbReference>
<evidence type="ECO:0000259" key="6">
    <source>
        <dbReference type="PROSITE" id="PS50850"/>
    </source>
</evidence>
<sequence length="416" mass="41568">MRSESSYLRALAGPGALRFCVAGLVGRMQIAMTGLGTVLLVASITGRYALAGAVAAAGSGGYALVSPLAARLADRFGQGRVLPPFVLVYAASTVGLIGCAELRAPGWALIACSGLAGAATPQIGSMVRARWSAQLGGSPLLQAAFSLESVADEVIFVAGPVLVTLLATGVHPAAGLVVAAVTCVAGSLLLAAQRVTEPPTGPVGVGRGDGGRLLPARGLVTLAPVGLFFGAVLAAIDLATVDFAQQNGHKPLAGLVLGGYALGSAVGGLWYGARTWHAPLRRRLILALSAAAAGTATFWAMPGLGVLAVAMLFSGLALSPMLITCFSLIERQAPPSRQTEGMAWLTSAISVGTAAGSAAAGQIIDTAGARWGYVFAAACAAAALLASLLGLSRLTVPSPTASQERTALAGQTPPSR</sequence>
<feature type="transmembrane region" description="Helical" evidence="5">
    <location>
        <begin position="307"/>
        <end position="329"/>
    </location>
</feature>
<evidence type="ECO:0000313" key="8">
    <source>
        <dbReference type="Proteomes" id="UP001500503"/>
    </source>
</evidence>
<keyword evidence="4 5" id="KW-0472">Membrane</keyword>
<dbReference type="SUPFAM" id="SSF103473">
    <property type="entry name" value="MFS general substrate transporter"/>
    <property type="match status" value="1"/>
</dbReference>
<reference evidence="8" key="1">
    <citation type="journal article" date="2019" name="Int. J. Syst. Evol. Microbiol.">
        <title>The Global Catalogue of Microorganisms (GCM) 10K type strain sequencing project: providing services to taxonomists for standard genome sequencing and annotation.</title>
        <authorList>
            <consortium name="The Broad Institute Genomics Platform"/>
            <consortium name="The Broad Institute Genome Sequencing Center for Infectious Disease"/>
            <person name="Wu L."/>
            <person name="Ma J."/>
        </authorList>
    </citation>
    <scope>NUCLEOTIDE SEQUENCE [LARGE SCALE GENOMIC DNA]</scope>
    <source>
        <strain evidence="8">JCM 17933</strain>
    </source>
</reference>
<keyword evidence="8" id="KW-1185">Reference proteome</keyword>
<feature type="transmembrane region" description="Helical" evidence="5">
    <location>
        <begin position="370"/>
        <end position="391"/>
    </location>
</feature>
<feature type="transmembrane region" description="Helical" evidence="5">
    <location>
        <begin position="219"/>
        <end position="240"/>
    </location>
</feature>
<feature type="transmembrane region" description="Helical" evidence="5">
    <location>
        <begin position="48"/>
        <end position="69"/>
    </location>
</feature>
<feature type="transmembrane region" description="Helical" evidence="5">
    <location>
        <begin position="341"/>
        <end position="364"/>
    </location>
</feature>
<keyword evidence="2 5" id="KW-0812">Transmembrane</keyword>
<evidence type="ECO:0000313" key="7">
    <source>
        <dbReference type="EMBL" id="GAA4484618.1"/>
    </source>
</evidence>
<evidence type="ECO:0000256" key="3">
    <source>
        <dbReference type="ARBA" id="ARBA00022989"/>
    </source>
</evidence>
<dbReference type="PANTHER" id="PTHR23542">
    <property type="match status" value="1"/>
</dbReference>
<dbReference type="Pfam" id="PF07690">
    <property type="entry name" value="MFS_1"/>
    <property type="match status" value="1"/>
</dbReference>
<feature type="transmembrane region" description="Helical" evidence="5">
    <location>
        <begin position="252"/>
        <end position="272"/>
    </location>
</feature>
<dbReference type="Gene3D" id="1.20.1250.20">
    <property type="entry name" value="MFS general substrate transporter like domains"/>
    <property type="match status" value="2"/>
</dbReference>
<evidence type="ECO:0000256" key="4">
    <source>
        <dbReference type="ARBA" id="ARBA00023136"/>
    </source>
</evidence>
<feature type="transmembrane region" description="Helical" evidence="5">
    <location>
        <begin position="104"/>
        <end position="124"/>
    </location>
</feature>
<dbReference type="PANTHER" id="PTHR23542:SF1">
    <property type="entry name" value="MAJOR FACILITATOR SUPERFAMILY (MFS) PROFILE DOMAIN-CONTAINING PROTEIN"/>
    <property type="match status" value="1"/>
</dbReference>
<dbReference type="InterPro" id="IPR020846">
    <property type="entry name" value="MFS_dom"/>
</dbReference>
<protein>
    <submittedName>
        <fullName evidence="7">MFS transporter</fullName>
    </submittedName>
</protein>
<evidence type="ECO:0000256" key="1">
    <source>
        <dbReference type="ARBA" id="ARBA00004651"/>
    </source>
</evidence>
<dbReference type="InterPro" id="IPR036259">
    <property type="entry name" value="MFS_trans_sf"/>
</dbReference>
<comment type="caution">
    <text evidence="7">The sequence shown here is derived from an EMBL/GenBank/DDBJ whole genome shotgun (WGS) entry which is preliminary data.</text>
</comment>
<name>A0ABP8PDV3_9ACTN</name>
<keyword evidence="3 5" id="KW-1133">Transmembrane helix</keyword>
<gene>
    <name evidence="7" type="ORF">GCM10023191_008000</name>
</gene>
<evidence type="ECO:0000256" key="2">
    <source>
        <dbReference type="ARBA" id="ARBA00022692"/>
    </source>
</evidence>
<comment type="subcellular location">
    <subcellularLocation>
        <location evidence="1">Cell membrane</location>
        <topology evidence="1">Multi-pass membrane protein</topology>
    </subcellularLocation>
</comment>
<dbReference type="InterPro" id="IPR011701">
    <property type="entry name" value="MFS"/>
</dbReference>